<dbReference type="InterPro" id="IPR045316">
    <property type="entry name" value="Msc2-like"/>
</dbReference>
<feature type="region of interest" description="Disordered" evidence="7">
    <location>
        <begin position="155"/>
        <end position="186"/>
    </location>
</feature>
<feature type="transmembrane region" description="Helical" evidence="8">
    <location>
        <begin position="60"/>
        <end position="77"/>
    </location>
</feature>
<evidence type="ECO:0000256" key="4">
    <source>
        <dbReference type="ARBA" id="ARBA00022989"/>
    </source>
</evidence>
<evidence type="ECO:0000259" key="9">
    <source>
        <dbReference type="Pfam" id="PF01545"/>
    </source>
</evidence>
<dbReference type="PANTHER" id="PTHR45755:SF4">
    <property type="entry name" value="ZINC TRANSPORTER 7"/>
    <property type="match status" value="1"/>
</dbReference>
<reference evidence="10 11" key="1">
    <citation type="submission" date="2023-04" db="EMBL/GenBank/DDBJ databases">
        <title>A novel bacteria isolated from coastal sediment.</title>
        <authorList>
            <person name="Liu X.-J."/>
            <person name="Du Z.-J."/>
        </authorList>
    </citation>
    <scope>NUCLEOTIDE SEQUENCE [LARGE SCALE GENOMIC DNA]</scope>
    <source>
        <strain evidence="10 11">SDUM461003</strain>
    </source>
</reference>
<dbReference type="SUPFAM" id="SSF161111">
    <property type="entry name" value="Cation efflux protein transmembrane domain-like"/>
    <property type="match status" value="1"/>
</dbReference>
<accession>A0ABU1AVL8</accession>
<keyword evidence="4 8" id="KW-1133">Transmembrane helix</keyword>
<keyword evidence="5" id="KW-0406">Ion transport</keyword>
<evidence type="ECO:0000313" key="10">
    <source>
        <dbReference type="EMBL" id="MDQ8208195.1"/>
    </source>
</evidence>
<comment type="caution">
    <text evidence="10">The sequence shown here is derived from an EMBL/GenBank/DDBJ whole genome shotgun (WGS) entry which is preliminary data.</text>
</comment>
<evidence type="ECO:0000256" key="5">
    <source>
        <dbReference type="ARBA" id="ARBA00023065"/>
    </source>
</evidence>
<dbReference type="Gene3D" id="1.20.1510.10">
    <property type="entry name" value="Cation efflux protein transmembrane domain"/>
    <property type="match status" value="1"/>
</dbReference>
<name>A0ABU1AVL8_9BACT</name>
<dbReference type="NCBIfam" id="TIGR01297">
    <property type="entry name" value="CDF"/>
    <property type="match status" value="1"/>
</dbReference>
<evidence type="ECO:0000256" key="8">
    <source>
        <dbReference type="SAM" id="Phobius"/>
    </source>
</evidence>
<evidence type="ECO:0000256" key="7">
    <source>
        <dbReference type="SAM" id="MobiDB-lite"/>
    </source>
</evidence>
<protein>
    <submittedName>
        <fullName evidence="10">CDF family Co(II)/Ni(II) efflux transporter DmeF</fullName>
    </submittedName>
</protein>
<proteinExistence type="predicted"/>
<keyword evidence="6 8" id="KW-0472">Membrane</keyword>
<dbReference type="Pfam" id="PF01545">
    <property type="entry name" value="Cation_efflux"/>
    <property type="match status" value="1"/>
</dbReference>
<feature type="transmembrane region" description="Helical" evidence="8">
    <location>
        <begin position="126"/>
        <end position="149"/>
    </location>
</feature>
<keyword evidence="3 8" id="KW-0812">Transmembrane</keyword>
<evidence type="ECO:0000313" key="11">
    <source>
        <dbReference type="Proteomes" id="UP001225316"/>
    </source>
</evidence>
<dbReference type="RefSeq" id="WP_308950680.1">
    <property type="nucleotide sequence ID" value="NZ_JARXHW010000026.1"/>
</dbReference>
<dbReference type="PANTHER" id="PTHR45755">
    <property type="match status" value="1"/>
</dbReference>
<keyword evidence="2" id="KW-0813">Transport</keyword>
<dbReference type="Proteomes" id="UP001225316">
    <property type="component" value="Unassembled WGS sequence"/>
</dbReference>
<gene>
    <name evidence="10" type="primary">dmeF</name>
    <name evidence="10" type="ORF">QEH52_11795</name>
</gene>
<evidence type="ECO:0000256" key="2">
    <source>
        <dbReference type="ARBA" id="ARBA00022448"/>
    </source>
</evidence>
<sequence>MGKIDITKWQHSHSFGQEVRKEGESRTLWVIAITALMMVIEIAAGMAFGSMALLADGLHMASHTAALGITAFAYIYARKYAHDTRFSFGTGKVNALGGFTGALLLAVFALVMAWESVERLLNPTEIVFNSAIAVAIIGLIVNGVSVFILGADHDHGHDHSHSHEHHHEHEHGHGDHHHHDHGHHHDHNLRSAYLHVLADALTSLTAIIALLAAKYFGWIWMDPLMGIVGSLLVAKWSVGLLKQTSQVLLDYQASETLISEVRRAIEGDEHSQISDLHVWLIGPNRYSVIVALVSETPDSVAAYRSRLDPDKFSHVTVQVDRL</sequence>
<evidence type="ECO:0000256" key="3">
    <source>
        <dbReference type="ARBA" id="ARBA00022692"/>
    </source>
</evidence>
<feature type="compositionally biased region" description="Basic and acidic residues" evidence="7">
    <location>
        <begin position="155"/>
        <end position="173"/>
    </location>
</feature>
<dbReference type="InterPro" id="IPR027469">
    <property type="entry name" value="Cation_efflux_TMD_sf"/>
</dbReference>
<feature type="domain" description="Cation efflux protein transmembrane" evidence="9">
    <location>
        <begin position="30"/>
        <end position="249"/>
    </location>
</feature>
<keyword evidence="11" id="KW-1185">Reference proteome</keyword>
<organism evidence="10 11">
    <name type="scientific">Thalassobacterium maritimum</name>
    <dbReference type="NCBI Taxonomy" id="3041265"/>
    <lineage>
        <taxon>Bacteria</taxon>
        <taxon>Pseudomonadati</taxon>
        <taxon>Verrucomicrobiota</taxon>
        <taxon>Opitutia</taxon>
        <taxon>Puniceicoccales</taxon>
        <taxon>Coraliomargaritaceae</taxon>
        <taxon>Thalassobacterium</taxon>
    </lineage>
</organism>
<feature type="compositionally biased region" description="Basic residues" evidence="7">
    <location>
        <begin position="174"/>
        <end position="186"/>
    </location>
</feature>
<comment type="subcellular location">
    <subcellularLocation>
        <location evidence="1">Membrane</location>
        <topology evidence="1">Multi-pass membrane protein</topology>
    </subcellularLocation>
</comment>
<dbReference type="NCBIfam" id="NF033827">
    <property type="entry name" value="CDF_efflux_DmeF"/>
    <property type="match status" value="1"/>
</dbReference>
<dbReference type="InterPro" id="IPR002524">
    <property type="entry name" value="Cation_efflux"/>
</dbReference>
<dbReference type="EMBL" id="JARXHW010000026">
    <property type="protein sequence ID" value="MDQ8208195.1"/>
    <property type="molecule type" value="Genomic_DNA"/>
</dbReference>
<feature type="transmembrane region" description="Helical" evidence="8">
    <location>
        <begin position="218"/>
        <end position="238"/>
    </location>
</feature>
<feature type="transmembrane region" description="Helical" evidence="8">
    <location>
        <begin position="192"/>
        <end position="212"/>
    </location>
</feature>
<feature type="transmembrane region" description="Helical" evidence="8">
    <location>
        <begin position="93"/>
        <end position="114"/>
    </location>
</feature>
<evidence type="ECO:0000256" key="1">
    <source>
        <dbReference type="ARBA" id="ARBA00004141"/>
    </source>
</evidence>
<feature type="transmembrane region" description="Helical" evidence="8">
    <location>
        <begin position="28"/>
        <end position="54"/>
    </location>
</feature>
<evidence type="ECO:0000256" key="6">
    <source>
        <dbReference type="ARBA" id="ARBA00023136"/>
    </source>
</evidence>
<dbReference type="InterPro" id="IPR058533">
    <property type="entry name" value="Cation_efflux_TM"/>
</dbReference>